<feature type="region of interest" description="Disordered" evidence="4">
    <location>
        <begin position="287"/>
        <end position="312"/>
    </location>
</feature>
<dbReference type="Gene3D" id="6.10.250.3000">
    <property type="match status" value="1"/>
</dbReference>
<gene>
    <name evidence="7" type="ORF">DNTS_004492</name>
</gene>
<sequence length="833" mass="93519">MKQSKSAVELIDLSFLSAEEEAAIRQVLLRDEDLKRLESGRVSDIFQQLKTLTGEWFEELRSQRYGHQIEVTAVVRSSMRWKNAAAHKPNPFLNDVLDENSEHEKEEHIPANPTVNPRLLHPSLSKETSINEKVGENSTTPTVSERKEKRQSETGVPNGTDARLNSTKTHHRELSGDQTTPTLPFSTEEQDGKPESSSTRQATDPDRKRKVSLPPALQRDQSFEENWVKIFLEPNRVRTEFDVNSGTGPGEIKSDSVNTSEDQSQDISGHLKTSYSFNVTEFYNQPKSSFDFSNDGPGKTRLSDNRDSREVNDSPKFVLNLSQQCSPELTPEKFHGETLGTIGFTNDSDGRKEAITHIIKDEPSWGMVQSEGSNPKIGLRSETDLNGKAEGSSGEEEINNYWLVEDVSQNPKQMNSPEHFCHLDHTKDNPTEDEKKKQNENQLLLKESADREIVEDLDVKPSDKSMKGDVNSLKNKDQSSMDEPFAEISQDYYSMTDDGKLVHIGEVKNEKSPVKAIEPAHPGGDVARLGQSSLEINDEENDSDKGQRTESEILANVLARAHGTKPPAEQRIAQEPKLETKEDLVPSIAVMQAESTYPEEMKGKKHGPLVLEALLDSSCSKNPIKPDTWEDEELDSDDDVSQSFALSLNDRTGSLLSIYSDAGDFGGVEVQGSVEFGVMYSPVGELTIMIERCEDLAVANQRKQRTDPYVKTYLYHDKSRRSKRKTSIKKKTLNPVFVESLRYKVKREELPEKILNLSVWHNDSRGRNVFLGQTSEKQESHESNGCLSISLKYVPPASTGGSKNSSGEIHVWLHEAKELRRVKPQGVDSFVKW</sequence>
<evidence type="ECO:0000256" key="4">
    <source>
        <dbReference type="SAM" id="MobiDB-lite"/>
    </source>
</evidence>
<evidence type="ECO:0008006" key="9">
    <source>
        <dbReference type="Google" id="ProtNLM"/>
    </source>
</evidence>
<feature type="region of interest" description="Disordered" evidence="4">
    <location>
        <begin position="411"/>
        <end position="482"/>
    </location>
</feature>
<dbReference type="GO" id="GO:0005886">
    <property type="term" value="C:plasma membrane"/>
    <property type="evidence" value="ECO:0007669"/>
    <property type="project" value="TreeGrafter"/>
</dbReference>
<evidence type="ECO:0000256" key="1">
    <source>
        <dbReference type="ARBA" id="ARBA00004370"/>
    </source>
</evidence>
<dbReference type="FunFam" id="2.60.40.150:FF:000006">
    <property type="entry name" value="Synaptotagmin-like 5, isoform CRA_a"/>
    <property type="match status" value="1"/>
</dbReference>
<dbReference type="GO" id="GO:0006887">
    <property type="term" value="P:exocytosis"/>
    <property type="evidence" value="ECO:0007669"/>
    <property type="project" value="TreeGrafter"/>
</dbReference>
<dbReference type="Proteomes" id="UP000316079">
    <property type="component" value="Unassembled WGS sequence"/>
</dbReference>
<keyword evidence="8" id="KW-1185">Reference proteome</keyword>
<evidence type="ECO:0000259" key="5">
    <source>
        <dbReference type="PROSITE" id="PS50004"/>
    </source>
</evidence>
<dbReference type="PANTHER" id="PTHR45716">
    <property type="entry name" value="BITESIZE, ISOFORM I"/>
    <property type="match status" value="1"/>
</dbReference>
<feature type="compositionally biased region" description="Basic and acidic residues" evidence="4">
    <location>
        <begin position="419"/>
        <end position="439"/>
    </location>
</feature>
<dbReference type="InterPro" id="IPR010911">
    <property type="entry name" value="Rab_BD"/>
</dbReference>
<dbReference type="AlphaFoldDB" id="A0A553P986"/>
<dbReference type="OrthoDB" id="195679at2759"/>
<dbReference type="STRING" id="623744.A0A553P986"/>
<dbReference type="GO" id="GO:0042043">
    <property type="term" value="F:neurexin family protein binding"/>
    <property type="evidence" value="ECO:0007669"/>
    <property type="project" value="TreeGrafter"/>
</dbReference>
<dbReference type="InterPro" id="IPR035892">
    <property type="entry name" value="C2_domain_sf"/>
</dbReference>
<evidence type="ECO:0000313" key="7">
    <source>
        <dbReference type="EMBL" id="TRY74237.1"/>
    </source>
</evidence>
<keyword evidence="2" id="KW-0677">Repeat</keyword>
<feature type="domain" description="C2" evidence="5">
    <location>
        <begin position="670"/>
        <end position="793"/>
    </location>
</feature>
<name>A0A553P986_9TELE</name>
<protein>
    <recommendedName>
        <fullName evidence="9">C2 domain-containing protein</fullName>
    </recommendedName>
</protein>
<feature type="region of interest" description="Disordered" evidence="4">
    <location>
        <begin position="369"/>
        <end position="396"/>
    </location>
</feature>
<feature type="compositionally biased region" description="Basic and acidic residues" evidence="4">
    <location>
        <begin position="301"/>
        <end position="312"/>
    </location>
</feature>
<dbReference type="SMART" id="SM00239">
    <property type="entry name" value="C2"/>
    <property type="match status" value="1"/>
</dbReference>
<dbReference type="GO" id="GO:0006886">
    <property type="term" value="P:intracellular protein transport"/>
    <property type="evidence" value="ECO:0007669"/>
    <property type="project" value="InterPro"/>
</dbReference>
<evidence type="ECO:0000313" key="8">
    <source>
        <dbReference type="Proteomes" id="UP000316079"/>
    </source>
</evidence>
<feature type="compositionally biased region" description="Polar residues" evidence="4">
    <location>
        <begin position="176"/>
        <end position="187"/>
    </location>
</feature>
<accession>A0A553P986</accession>
<feature type="compositionally biased region" description="Polar residues" evidence="4">
    <location>
        <begin position="255"/>
        <end position="267"/>
    </location>
</feature>
<keyword evidence="3" id="KW-0472">Membrane</keyword>
<proteinExistence type="predicted"/>
<comment type="caution">
    <text evidence="7">The sequence shown here is derived from an EMBL/GenBank/DDBJ whole genome shotgun (WGS) entry which is preliminary data.</text>
</comment>
<feature type="compositionally biased region" description="Polar residues" evidence="4">
    <location>
        <begin position="153"/>
        <end position="167"/>
    </location>
</feature>
<dbReference type="PANTHER" id="PTHR45716:SF3">
    <property type="entry name" value="SYNAPTOTAGMIN-LIKE PROTEIN 1"/>
    <property type="match status" value="1"/>
</dbReference>
<dbReference type="GO" id="GO:0070382">
    <property type="term" value="C:exocytic vesicle"/>
    <property type="evidence" value="ECO:0007669"/>
    <property type="project" value="TreeGrafter"/>
</dbReference>
<organism evidence="7 8">
    <name type="scientific">Danionella cerebrum</name>
    <dbReference type="NCBI Taxonomy" id="2873325"/>
    <lineage>
        <taxon>Eukaryota</taxon>
        <taxon>Metazoa</taxon>
        <taxon>Chordata</taxon>
        <taxon>Craniata</taxon>
        <taxon>Vertebrata</taxon>
        <taxon>Euteleostomi</taxon>
        <taxon>Actinopterygii</taxon>
        <taxon>Neopterygii</taxon>
        <taxon>Teleostei</taxon>
        <taxon>Ostariophysi</taxon>
        <taxon>Cypriniformes</taxon>
        <taxon>Danionidae</taxon>
        <taxon>Danioninae</taxon>
        <taxon>Danionella</taxon>
    </lineage>
</organism>
<dbReference type="InterPro" id="IPR000008">
    <property type="entry name" value="C2_dom"/>
</dbReference>
<reference evidence="7 8" key="1">
    <citation type="journal article" date="2019" name="Sci. Data">
        <title>Hybrid genome assembly and annotation of Danionella translucida.</title>
        <authorList>
            <person name="Kadobianskyi M."/>
            <person name="Schulze L."/>
            <person name="Schuelke M."/>
            <person name="Judkewitz B."/>
        </authorList>
    </citation>
    <scope>NUCLEOTIDE SEQUENCE [LARGE SCALE GENOMIC DNA]</scope>
    <source>
        <strain evidence="7 8">Bolton</strain>
    </source>
</reference>
<dbReference type="GO" id="GO:0031267">
    <property type="term" value="F:small GTPase binding"/>
    <property type="evidence" value="ECO:0007669"/>
    <property type="project" value="InterPro"/>
</dbReference>
<evidence type="ECO:0000256" key="2">
    <source>
        <dbReference type="ARBA" id="ARBA00022737"/>
    </source>
</evidence>
<evidence type="ECO:0000259" key="6">
    <source>
        <dbReference type="PROSITE" id="PS50916"/>
    </source>
</evidence>
<dbReference type="EMBL" id="SRMA01026720">
    <property type="protein sequence ID" value="TRY74237.1"/>
    <property type="molecule type" value="Genomic_DNA"/>
</dbReference>
<feature type="region of interest" description="Disordered" evidence="4">
    <location>
        <begin position="240"/>
        <end position="267"/>
    </location>
</feature>
<feature type="compositionally biased region" description="Basic and acidic residues" evidence="4">
    <location>
        <begin position="447"/>
        <end position="467"/>
    </location>
</feature>
<feature type="compositionally biased region" description="Basic and acidic residues" evidence="4">
    <location>
        <begin position="100"/>
        <end position="109"/>
    </location>
</feature>
<dbReference type="Gene3D" id="2.60.40.150">
    <property type="entry name" value="C2 domain"/>
    <property type="match status" value="1"/>
</dbReference>
<dbReference type="Pfam" id="PF00168">
    <property type="entry name" value="C2"/>
    <property type="match status" value="1"/>
</dbReference>
<dbReference type="PROSITE" id="PS50004">
    <property type="entry name" value="C2"/>
    <property type="match status" value="1"/>
</dbReference>
<evidence type="ECO:0000256" key="3">
    <source>
        <dbReference type="ARBA" id="ARBA00023136"/>
    </source>
</evidence>
<dbReference type="PROSITE" id="PS50916">
    <property type="entry name" value="RABBD"/>
    <property type="match status" value="1"/>
</dbReference>
<comment type="subcellular location">
    <subcellularLocation>
        <location evidence="1">Membrane</location>
    </subcellularLocation>
</comment>
<feature type="region of interest" description="Disordered" evidence="4">
    <location>
        <begin position="89"/>
        <end position="217"/>
    </location>
</feature>
<feature type="domain" description="RabBD" evidence="6">
    <location>
        <begin position="10"/>
        <end position="60"/>
    </location>
</feature>
<dbReference type="SUPFAM" id="SSF49562">
    <property type="entry name" value="C2 domain (Calcium/lipid-binding domain, CaLB)"/>
    <property type="match status" value="1"/>
</dbReference>